<evidence type="ECO:0000313" key="2">
    <source>
        <dbReference type="EMBL" id="KZO93834.1"/>
    </source>
</evidence>
<evidence type="ECO:0000256" key="1">
    <source>
        <dbReference type="SAM" id="MobiDB-lite"/>
    </source>
</evidence>
<evidence type="ECO:0000313" key="3">
    <source>
        <dbReference type="Proteomes" id="UP000076738"/>
    </source>
</evidence>
<feature type="region of interest" description="Disordered" evidence="1">
    <location>
        <begin position="1"/>
        <end position="101"/>
    </location>
</feature>
<keyword evidence="3" id="KW-1185">Reference proteome</keyword>
<feature type="compositionally biased region" description="Polar residues" evidence="1">
    <location>
        <begin position="264"/>
        <end position="278"/>
    </location>
</feature>
<dbReference type="AlphaFoldDB" id="A0A167JRL2"/>
<feature type="region of interest" description="Disordered" evidence="1">
    <location>
        <begin position="120"/>
        <end position="158"/>
    </location>
</feature>
<dbReference type="Proteomes" id="UP000076738">
    <property type="component" value="Unassembled WGS sequence"/>
</dbReference>
<name>A0A167JRL2_CALVF</name>
<feature type="compositionally biased region" description="Low complexity" evidence="1">
    <location>
        <begin position="1"/>
        <end position="12"/>
    </location>
</feature>
<feature type="compositionally biased region" description="Acidic residues" evidence="1">
    <location>
        <begin position="359"/>
        <end position="372"/>
    </location>
</feature>
<feature type="compositionally biased region" description="Low complexity" evidence="1">
    <location>
        <begin position="308"/>
        <end position="331"/>
    </location>
</feature>
<dbReference type="OrthoDB" id="3243310at2759"/>
<gene>
    <name evidence="2" type="ORF">CALVIDRAFT_600540</name>
</gene>
<feature type="region of interest" description="Disordered" evidence="1">
    <location>
        <begin position="212"/>
        <end position="278"/>
    </location>
</feature>
<dbReference type="STRING" id="1330018.A0A167JRL2"/>
<feature type="compositionally biased region" description="Polar residues" evidence="1">
    <location>
        <begin position="232"/>
        <end position="250"/>
    </location>
</feature>
<feature type="region of interest" description="Disordered" evidence="1">
    <location>
        <begin position="469"/>
        <end position="497"/>
    </location>
</feature>
<proteinExistence type="predicted"/>
<organism evidence="2 3">
    <name type="scientific">Calocera viscosa (strain TUFC12733)</name>
    <dbReference type="NCBI Taxonomy" id="1330018"/>
    <lineage>
        <taxon>Eukaryota</taxon>
        <taxon>Fungi</taxon>
        <taxon>Dikarya</taxon>
        <taxon>Basidiomycota</taxon>
        <taxon>Agaricomycotina</taxon>
        <taxon>Dacrymycetes</taxon>
        <taxon>Dacrymycetales</taxon>
        <taxon>Dacrymycetaceae</taxon>
        <taxon>Calocera</taxon>
    </lineage>
</organism>
<reference evidence="2 3" key="1">
    <citation type="journal article" date="2016" name="Mol. Biol. Evol.">
        <title>Comparative Genomics of Early-Diverging Mushroom-Forming Fungi Provides Insights into the Origins of Lignocellulose Decay Capabilities.</title>
        <authorList>
            <person name="Nagy L.G."/>
            <person name="Riley R."/>
            <person name="Tritt A."/>
            <person name="Adam C."/>
            <person name="Daum C."/>
            <person name="Floudas D."/>
            <person name="Sun H."/>
            <person name="Yadav J.S."/>
            <person name="Pangilinan J."/>
            <person name="Larsson K.H."/>
            <person name="Matsuura K."/>
            <person name="Barry K."/>
            <person name="Labutti K."/>
            <person name="Kuo R."/>
            <person name="Ohm R.A."/>
            <person name="Bhattacharya S.S."/>
            <person name="Shirouzu T."/>
            <person name="Yoshinaga Y."/>
            <person name="Martin F.M."/>
            <person name="Grigoriev I.V."/>
            <person name="Hibbett D.S."/>
        </authorList>
    </citation>
    <scope>NUCLEOTIDE SEQUENCE [LARGE SCALE GENOMIC DNA]</scope>
    <source>
        <strain evidence="2 3">TUFC12733</strain>
    </source>
</reference>
<accession>A0A167JRL2</accession>
<protein>
    <submittedName>
        <fullName evidence="2">Uncharacterized protein</fullName>
    </submittedName>
</protein>
<feature type="region of interest" description="Disordered" evidence="1">
    <location>
        <begin position="354"/>
        <end position="377"/>
    </location>
</feature>
<feature type="region of interest" description="Disordered" evidence="1">
    <location>
        <begin position="301"/>
        <end position="341"/>
    </location>
</feature>
<feature type="compositionally biased region" description="Acidic residues" evidence="1">
    <location>
        <begin position="586"/>
        <end position="604"/>
    </location>
</feature>
<feature type="compositionally biased region" description="Polar residues" evidence="1">
    <location>
        <begin position="123"/>
        <end position="141"/>
    </location>
</feature>
<feature type="region of interest" description="Disordered" evidence="1">
    <location>
        <begin position="542"/>
        <end position="616"/>
    </location>
</feature>
<feature type="compositionally biased region" description="Polar residues" evidence="1">
    <location>
        <begin position="46"/>
        <end position="65"/>
    </location>
</feature>
<sequence length="793" mass="86207">MSTSSSTGQQSRGSDRGTRASDAAQRSSQPFDELYHSGGSGSGSSQPTPTRMDSHTTSSPPSTYNRARLRPPSLDSRVTHNANLPGSWNVGPTGTVRLPRSTSHSQLLSLLSSSMADASSLANDTAPTPFSTAKSQDSSPVRRQITRVPAPAYKSESEPEVWPLTRELMDEFKEFARADASMQPTSPAPTLNVGAMPERGRKAMSFQVLPGHPSPFAFQETSASPMEPMVTPTANSPPATNVLPLTSTLPGRSASERPLPNPPVSNSQARTQPVNPTSSARLSYLLGLPATQSTPAYTVPLPTSNPVSPLTSGSTLQSGTTTRSTSSGSPPFVFDTAQYRPPNPANISVAFRDKKDSAELVDDRDDGEDDIDKEGNGWQVVTQPAEDFNSPLTSSVLIQTETSDLDTSVANTPRSRPGALPAEGQSSIHQLLMALQFGSQQAIPAPVPTYPPAEYAPAYPALAPYPEYPSREPSVAGPPLPAPPGNGSYARPMAPIPPTPHFRGLPVALIPRRPPSGVDSIASSPYPGPLNPFLPLQYPPSVASSPSHIPLPLNEPRPPVRVAQPRRNVRRRPPSESGDSTAPQETESEGEDEEEDVWLDEPSDAEMNGDFHPDFITNDRKRRQKFEQKWRNLVRQFRELDNMTDSTMFLIANNPDQRHTHLVLSRSVMKTEEHMLHAQSAQQSFAAVADVRRRQRAVHMAQKHSSGAMTEEQRSNAAFEHLTNLDVNAIDGEDNLKQALDYAITSLKQLHGIYEEREQRRREEAERQRQEQMSIQGFLQYLGLAGVTPSAVQ</sequence>
<feature type="compositionally biased region" description="Polar residues" evidence="1">
    <location>
        <begin position="79"/>
        <end position="92"/>
    </location>
</feature>
<dbReference type="EMBL" id="KV417299">
    <property type="protein sequence ID" value="KZO93834.1"/>
    <property type="molecule type" value="Genomic_DNA"/>
</dbReference>